<dbReference type="Proteomes" id="UP000004416">
    <property type="component" value="Unassembled WGS sequence"/>
</dbReference>
<dbReference type="Pfam" id="PF01432">
    <property type="entry name" value="Peptidase_M3"/>
    <property type="match status" value="1"/>
</dbReference>
<dbReference type="Gene3D" id="1.10.1370.20">
    <property type="entry name" value="Oligoendopeptidase f, C-terminal domain"/>
    <property type="match status" value="1"/>
</dbReference>
<dbReference type="InterPro" id="IPR013647">
    <property type="entry name" value="OligopepF_N_dom"/>
</dbReference>
<evidence type="ECO:0000259" key="7">
    <source>
        <dbReference type="Pfam" id="PF01432"/>
    </source>
</evidence>
<dbReference type="HOGENOM" id="CLU_021290_2_0_9"/>
<dbReference type="GO" id="GO:0006508">
    <property type="term" value="P:proteolysis"/>
    <property type="evidence" value="ECO:0007669"/>
    <property type="project" value="UniProtKB-KW"/>
</dbReference>
<keyword evidence="1 6" id="KW-0645">Protease</keyword>
<evidence type="ECO:0000256" key="5">
    <source>
        <dbReference type="ARBA" id="ARBA00023049"/>
    </source>
</evidence>
<sequence>MLMEQAKLKTRSEIPEQYKWHLEDIFPSDQAWEEEFLKAEKLLERAESFQGHLGDSAEALLTCFDWMDEVGQSIGETYTYARMRRDEDNRNAHYQALTDRAGALSVRVGSALAFVVPEILALPEGRLQEFRQANEKMALYDHALEDILRKREHVLSSQEEKLLAEMGEIAEGPSTIFGMANNADLKFPSIKNEQDEEVELTKGNYIQFMESENRRVRQEAFETLYGTYQKQINTWAAILNSNIKGDVFFARARRYPSAIEASLHDDKVPLGVYDALIDTVREFLPEMHRYVKLRKKALGLDELHMYDIYVPIVSEVKMTIPYQEAVAMCREGLKPLGSDYGKVLEEGFTSHWIDVYENQGKTSGAYSWGTYRSHPYVLLNHQDTLDSMFTIAHEMGHSLHTYFSNRTQPHIYAGYKIFVAEVASTLNEALVMDHLLKTTEDPKLLAYLLNHYLEQFRGTVFRQTMFAEFEKKTHALVEQGEALTAELLSSTYLKLNEDYYGPDVVMDPQIAIEWARIPHFYNAFYVYKYATGFSAATALARKILDEGEPAVERYLRFLSSGSSDYPIELLREAGVDMETPVPVREALQVFTSLLDRLEGLL</sequence>
<reference evidence="9 10" key="1">
    <citation type="submission" date="2011-08" db="EMBL/GenBank/DDBJ databases">
        <authorList>
            <person name="Weinstock G."/>
            <person name="Sodergren E."/>
            <person name="Clifton S."/>
            <person name="Fulton L."/>
            <person name="Fulton B."/>
            <person name="Courtney L."/>
            <person name="Fronick C."/>
            <person name="Harrison M."/>
            <person name="Strong C."/>
            <person name="Farmer C."/>
            <person name="Delahaunty K."/>
            <person name="Markovic C."/>
            <person name="Hall O."/>
            <person name="Minx P."/>
            <person name="Tomlinson C."/>
            <person name="Mitreva M."/>
            <person name="Hou S."/>
            <person name="Chen J."/>
            <person name="Wollam A."/>
            <person name="Pepin K.H."/>
            <person name="Johnson M."/>
            <person name="Bhonagiri V."/>
            <person name="Zhang X."/>
            <person name="Suruliraj S."/>
            <person name="Warren W."/>
            <person name="Chinwalla A."/>
            <person name="Mardis E.R."/>
            <person name="Wilson R.K."/>
        </authorList>
    </citation>
    <scope>NUCLEOTIDE SEQUENCE [LARGE SCALE GENOMIC DNA]</scope>
    <source>
        <strain evidence="9 10">DP7</strain>
    </source>
</reference>
<dbReference type="EMBL" id="AFZX01000071">
    <property type="protein sequence ID" value="EHL06491.1"/>
    <property type="molecule type" value="Genomic_DNA"/>
</dbReference>
<dbReference type="InterPro" id="IPR045090">
    <property type="entry name" value="Pept_M3A_M3B"/>
</dbReference>
<evidence type="ECO:0000313" key="9">
    <source>
        <dbReference type="EMBL" id="EHL06491.1"/>
    </source>
</evidence>
<accession>G9XPJ1</accession>
<dbReference type="GO" id="GO:0006518">
    <property type="term" value="P:peptide metabolic process"/>
    <property type="evidence" value="ECO:0007669"/>
    <property type="project" value="TreeGrafter"/>
</dbReference>
<dbReference type="GO" id="GO:0046872">
    <property type="term" value="F:metal ion binding"/>
    <property type="evidence" value="ECO:0007669"/>
    <property type="project" value="UniProtKB-UniRule"/>
</dbReference>
<keyword evidence="5 6" id="KW-0482">Metalloprotease</keyword>
<dbReference type="MEROPS" id="M03.007"/>
<organism evidence="9 10">
    <name type="scientific">Desulfitobacterium hafniense DP7</name>
    <dbReference type="NCBI Taxonomy" id="537010"/>
    <lineage>
        <taxon>Bacteria</taxon>
        <taxon>Bacillati</taxon>
        <taxon>Bacillota</taxon>
        <taxon>Clostridia</taxon>
        <taxon>Eubacteriales</taxon>
        <taxon>Desulfitobacteriaceae</taxon>
        <taxon>Desulfitobacterium</taxon>
    </lineage>
</organism>
<dbReference type="NCBIfam" id="TIGR00181">
    <property type="entry name" value="pepF"/>
    <property type="match status" value="1"/>
</dbReference>
<keyword evidence="4 6" id="KW-0862">Zinc</keyword>
<comment type="cofactor">
    <cofactor evidence="6">
        <name>Zn(2+)</name>
        <dbReference type="ChEBI" id="CHEBI:29105"/>
    </cofactor>
    <text evidence="6">Binds 1 zinc ion.</text>
</comment>
<evidence type="ECO:0000256" key="4">
    <source>
        <dbReference type="ARBA" id="ARBA00022833"/>
    </source>
</evidence>
<gene>
    <name evidence="9" type="ORF">HMPREF0322_02887</name>
</gene>
<dbReference type="GO" id="GO:0004222">
    <property type="term" value="F:metalloendopeptidase activity"/>
    <property type="evidence" value="ECO:0007669"/>
    <property type="project" value="UniProtKB-UniRule"/>
</dbReference>
<comment type="similarity">
    <text evidence="6">Belongs to the peptidase M3B family.</text>
</comment>
<evidence type="ECO:0000313" key="10">
    <source>
        <dbReference type="Proteomes" id="UP000004416"/>
    </source>
</evidence>
<proteinExistence type="inferred from homology"/>
<dbReference type="InterPro" id="IPR042088">
    <property type="entry name" value="OligoPept_F_C"/>
</dbReference>
<name>G9XPJ1_DESHA</name>
<dbReference type="AlphaFoldDB" id="G9XPJ1"/>
<protein>
    <recommendedName>
        <fullName evidence="6">Oligopeptidase F</fullName>
        <ecNumber evidence="6">3.4.24.-</ecNumber>
    </recommendedName>
</protein>
<dbReference type="Gene3D" id="1.20.140.70">
    <property type="entry name" value="Oligopeptidase f, N-terminal domain"/>
    <property type="match status" value="1"/>
</dbReference>
<dbReference type="Gene3D" id="1.10.287.830">
    <property type="entry name" value="putative peptidase helix hairpin domain like"/>
    <property type="match status" value="1"/>
</dbReference>
<evidence type="ECO:0000256" key="1">
    <source>
        <dbReference type="ARBA" id="ARBA00022670"/>
    </source>
</evidence>
<dbReference type="PANTHER" id="PTHR11804:SF84">
    <property type="entry name" value="SACCHAROLYSIN"/>
    <property type="match status" value="1"/>
</dbReference>
<dbReference type="SUPFAM" id="SSF55486">
    <property type="entry name" value="Metalloproteases ('zincins'), catalytic domain"/>
    <property type="match status" value="1"/>
</dbReference>
<dbReference type="PANTHER" id="PTHR11804">
    <property type="entry name" value="PROTEASE M3 THIMET OLIGOPEPTIDASE-RELATED"/>
    <property type="match status" value="1"/>
</dbReference>
<dbReference type="Pfam" id="PF08439">
    <property type="entry name" value="Peptidase_M3_N"/>
    <property type="match status" value="1"/>
</dbReference>
<evidence type="ECO:0000256" key="2">
    <source>
        <dbReference type="ARBA" id="ARBA00022723"/>
    </source>
</evidence>
<feature type="domain" description="Oligopeptidase F N-terminal" evidence="8">
    <location>
        <begin position="118"/>
        <end position="187"/>
    </location>
</feature>
<keyword evidence="2 6" id="KW-0479">Metal-binding</keyword>
<evidence type="ECO:0000259" key="8">
    <source>
        <dbReference type="Pfam" id="PF08439"/>
    </source>
</evidence>
<feature type="domain" description="Peptidase M3A/M3B catalytic" evidence="7">
    <location>
        <begin position="208"/>
        <end position="588"/>
    </location>
</feature>
<dbReference type="InterPro" id="IPR001567">
    <property type="entry name" value="Pept_M3A_M3B_dom"/>
</dbReference>
<comment type="caution">
    <text evidence="9">The sequence shown here is derived from an EMBL/GenBank/DDBJ whole genome shotgun (WGS) entry which is preliminary data.</text>
</comment>
<evidence type="ECO:0000256" key="3">
    <source>
        <dbReference type="ARBA" id="ARBA00022801"/>
    </source>
</evidence>
<dbReference type="PATRIC" id="fig|537010.4.peg.2711"/>
<dbReference type="EC" id="3.4.24.-" evidence="6"/>
<dbReference type="CDD" id="cd09608">
    <property type="entry name" value="M3B_PepF"/>
    <property type="match status" value="1"/>
</dbReference>
<dbReference type="InterPro" id="IPR004438">
    <property type="entry name" value="Peptidase_M3B"/>
</dbReference>
<keyword evidence="3 6" id="KW-0378">Hydrolase</keyword>
<evidence type="ECO:0000256" key="6">
    <source>
        <dbReference type="RuleBase" id="RU368091"/>
    </source>
</evidence>
<comment type="function">
    <text evidence="6">Has oligopeptidase activity and degrades a variety of small bioactive peptides.</text>
</comment>